<sequence>MDNGTAIRDFLISRRARISPQRAGLSTRGIRRVPGLRRSEVAALAGVSLEYYTRLERGNLAGVSDSVLNAVARALQLDEAERTFLADLARNCGPATRRPHRKPHGAAVRPNLLRMLDALNGSPAFVLNGSADLIAANTLARALFAPLYERADPPNHARFVFLDGRARQFWIDWDRIADDTVALLHVQAVRWPYDKALANLIGELTTRSDLFRVRWARHDVRAHTTGIKRLHHPVAGPMELTFEVLTPAADDDQALVVYGAEPGSATADGLRLLADRVATRGEQPDDRDTGRI</sequence>
<proteinExistence type="predicted"/>
<dbReference type="Proteomes" id="UP000586947">
    <property type="component" value="Unassembled WGS sequence"/>
</dbReference>
<dbReference type="GO" id="GO:0003677">
    <property type="term" value="F:DNA binding"/>
    <property type="evidence" value="ECO:0007669"/>
    <property type="project" value="InterPro"/>
</dbReference>
<name>A0A840VVJ9_9ACTN</name>
<protein>
    <submittedName>
        <fullName evidence="2">Transcriptional regulator with XRE-family HTH domain</fullName>
    </submittedName>
</protein>
<accession>A0A840VVJ9</accession>
<comment type="caution">
    <text evidence="2">The sequence shown here is derived from an EMBL/GenBank/DDBJ whole genome shotgun (WGS) entry which is preliminary data.</text>
</comment>
<evidence type="ECO:0000259" key="1">
    <source>
        <dbReference type="PROSITE" id="PS50943"/>
    </source>
</evidence>
<dbReference type="PANTHER" id="PTHR35010">
    <property type="entry name" value="BLL4672 PROTEIN-RELATED"/>
    <property type="match status" value="1"/>
</dbReference>
<gene>
    <name evidence="2" type="ORF">HNR20_005152</name>
</gene>
<dbReference type="Pfam" id="PF17765">
    <property type="entry name" value="MLTR_LBD"/>
    <property type="match status" value="1"/>
</dbReference>
<dbReference type="AlphaFoldDB" id="A0A840VVJ9"/>
<dbReference type="RefSeq" id="WP_194510802.1">
    <property type="nucleotide sequence ID" value="NZ_BMNF01000004.1"/>
</dbReference>
<evidence type="ECO:0000313" key="2">
    <source>
        <dbReference type="EMBL" id="MBB5480647.1"/>
    </source>
</evidence>
<organism evidence="2 3">
    <name type="scientific">Micromonospora parathelypteridis</name>
    <dbReference type="NCBI Taxonomy" id="1839617"/>
    <lineage>
        <taxon>Bacteria</taxon>
        <taxon>Bacillati</taxon>
        <taxon>Actinomycetota</taxon>
        <taxon>Actinomycetes</taxon>
        <taxon>Micromonosporales</taxon>
        <taxon>Micromonosporaceae</taxon>
        <taxon>Micromonospora</taxon>
    </lineage>
</organism>
<dbReference type="InterPro" id="IPR001387">
    <property type="entry name" value="Cro/C1-type_HTH"/>
</dbReference>
<dbReference type="Gene3D" id="3.30.450.180">
    <property type="match status" value="1"/>
</dbReference>
<dbReference type="Pfam" id="PF13560">
    <property type="entry name" value="HTH_31"/>
    <property type="match status" value="1"/>
</dbReference>
<dbReference type="EMBL" id="JACHDP010000001">
    <property type="protein sequence ID" value="MBB5480647.1"/>
    <property type="molecule type" value="Genomic_DNA"/>
</dbReference>
<feature type="domain" description="HTH cro/C1-type" evidence="1">
    <location>
        <begin position="35"/>
        <end position="82"/>
    </location>
</feature>
<dbReference type="CDD" id="cd00093">
    <property type="entry name" value="HTH_XRE"/>
    <property type="match status" value="1"/>
</dbReference>
<dbReference type="PANTHER" id="PTHR35010:SF2">
    <property type="entry name" value="BLL4672 PROTEIN"/>
    <property type="match status" value="1"/>
</dbReference>
<keyword evidence="3" id="KW-1185">Reference proteome</keyword>
<reference evidence="2 3" key="1">
    <citation type="submission" date="2020-08" db="EMBL/GenBank/DDBJ databases">
        <title>Sequencing the genomes of 1000 actinobacteria strains.</title>
        <authorList>
            <person name="Klenk H.-P."/>
        </authorList>
    </citation>
    <scope>NUCLEOTIDE SEQUENCE [LARGE SCALE GENOMIC DNA]</scope>
    <source>
        <strain evidence="2 3">DSM 103125</strain>
    </source>
</reference>
<dbReference type="InterPro" id="IPR010982">
    <property type="entry name" value="Lambda_DNA-bd_dom_sf"/>
</dbReference>
<dbReference type="InterPro" id="IPR041413">
    <property type="entry name" value="MLTR_LBD"/>
</dbReference>
<dbReference type="PROSITE" id="PS50943">
    <property type="entry name" value="HTH_CROC1"/>
    <property type="match status" value="1"/>
</dbReference>
<dbReference type="Gene3D" id="1.10.260.40">
    <property type="entry name" value="lambda repressor-like DNA-binding domains"/>
    <property type="match status" value="1"/>
</dbReference>
<evidence type="ECO:0000313" key="3">
    <source>
        <dbReference type="Proteomes" id="UP000586947"/>
    </source>
</evidence>
<dbReference type="SUPFAM" id="SSF47413">
    <property type="entry name" value="lambda repressor-like DNA-binding domains"/>
    <property type="match status" value="1"/>
</dbReference>
<dbReference type="SMART" id="SM00530">
    <property type="entry name" value="HTH_XRE"/>
    <property type="match status" value="1"/>
</dbReference>